<dbReference type="EMBL" id="BMEY01000013">
    <property type="protein sequence ID" value="GGA81198.1"/>
    <property type="molecule type" value="Genomic_DNA"/>
</dbReference>
<keyword evidence="2" id="KW-0547">Nucleotide-binding</keyword>
<dbReference type="InterPro" id="IPR014721">
    <property type="entry name" value="Ribsml_uS5_D2-typ_fold_subgr"/>
</dbReference>
<dbReference type="PROSITE" id="PS51722">
    <property type="entry name" value="G_TR_2"/>
    <property type="match status" value="1"/>
</dbReference>
<evidence type="ECO:0000256" key="4">
    <source>
        <dbReference type="ARBA" id="ARBA00023134"/>
    </source>
</evidence>
<dbReference type="Gene3D" id="2.40.30.10">
    <property type="entry name" value="Translation factors"/>
    <property type="match status" value="1"/>
</dbReference>
<dbReference type="SUPFAM" id="SSF50447">
    <property type="entry name" value="Translation proteins"/>
    <property type="match status" value="1"/>
</dbReference>
<dbReference type="PANTHER" id="PTHR43261">
    <property type="entry name" value="TRANSLATION ELONGATION FACTOR G-RELATED"/>
    <property type="match status" value="1"/>
</dbReference>
<keyword evidence="8" id="KW-1185">Reference proteome</keyword>
<protein>
    <submittedName>
        <fullName evidence="7">Tetracycline resistance protein</fullName>
    </submittedName>
</protein>
<dbReference type="RefSeq" id="WP_188385068.1">
    <property type="nucleotide sequence ID" value="NZ_BMEY01000013.1"/>
</dbReference>
<dbReference type="Pfam" id="PF00009">
    <property type="entry name" value="GTP_EFTU"/>
    <property type="match status" value="1"/>
</dbReference>
<dbReference type="InterPro" id="IPR005517">
    <property type="entry name" value="Transl_elong_EFG/EF2_IV"/>
</dbReference>
<dbReference type="InterPro" id="IPR053905">
    <property type="entry name" value="EF-G-like_DII"/>
</dbReference>
<keyword evidence="3" id="KW-0648">Protein biosynthesis</keyword>
<evidence type="ECO:0000256" key="2">
    <source>
        <dbReference type="ARBA" id="ARBA00022741"/>
    </source>
</evidence>
<dbReference type="Pfam" id="PF03764">
    <property type="entry name" value="EFG_IV"/>
    <property type="match status" value="1"/>
</dbReference>
<dbReference type="SUPFAM" id="SSF54211">
    <property type="entry name" value="Ribosomal protein S5 domain 2-like"/>
    <property type="match status" value="1"/>
</dbReference>
<dbReference type="PRINTS" id="PR01037">
    <property type="entry name" value="TCRTETOQM"/>
</dbReference>
<comment type="function">
    <text evidence="1">Abolishes the inhibitory effect of tetracyclin on protein synthesis by a non-covalent modification of the ribosomes.</text>
</comment>
<comment type="caution">
    <text evidence="7">The sequence shown here is derived from an EMBL/GenBank/DDBJ whole genome shotgun (WGS) entry which is preliminary data.</text>
</comment>
<evidence type="ECO:0000313" key="7">
    <source>
        <dbReference type="EMBL" id="GGA81198.1"/>
    </source>
</evidence>
<dbReference type="Gene3D" id="3.30.70.240">
    <property type="match status" value="1"/>
</dbReference>
<dbReference type="Pfam" id="PF00679">
    <property type="entry name" value="EFG_C"/>
    <property type="match status" value="1"/>
</dbReference>
<feature type="domain" description="Tr-type G" evidence="6">
    <location>
        <begin position="1"/>
        <end position="234"/>
    </location>
</feature>
<dbReference type="SUPFAM" id="SSF52540">
    <property type="entry name" value="P-loop containing nucleoside triphosphate hydrolases"/>
    <property type="match status" value="1"/>
</dbReference>
<dbReference type="GO" id="GO:0003924">
    <property type="term" value="F:GTPase activity"/>
    <property type="evidence" value="ECO:0007669"/>
    <property type="project" value="InterPro"/>
</dbReference>
<gene>
    <name evidence="7" type="primary">tet(M)</name>
    <name evidence="7" type="ORF">GCM10008025_25700</name>
</gene>
<dbReference type="InterPro" id="IPR035647">
    <property type="entry name" value="EFG_III/V"/>
</dbReference>
<dbReference type="InterPro" id="IPR009000">
    <property type="entry name" value="Transl_B-barrel_sf"/>
</dbReference>
<evidence type="ECO:0000313" key="8">
    <source>
        <dbReference type="Proteomes" id="UP000613512"/>
    </source>
</evidence>
<dbReference type="Proteomes" id="UP000613512">
    <property type="component" value="Unassembled WGS sequence"/>
</dbReference>
<reference evidence="7" key="2">
    <citation type="submission" date="2020-09" db="EMBL/GenBank/DDBJ databases">
        <authorList>
            <person name="Sun Q."/>
            <person name="Zhou Y."/>
        </authorList>
    </citation>
    <scope>NUCLEOTIDE SEQUENCE</scope>
    <source>
        <strain evidence="7">CGMCC 1.12408</strain>
    </source>
</reference>
<evidence type="ECO:0000256" key="1">
    <source>
        <dbReference type="ARBA" id="ARBA00003987"/>
    </source>
</evidence>
<evidence type="ECO:0000259" key="6">
    <source>
        <dbReference type="PROSITE" id="PS51722"/>
    </source>
</evidence>
<dbReference type="Gene3D" id="3.30.230.10">
    <property type="match status" value="1"/>
</dbReference>
<dbReference type="NCBIfam" id="TIGR00231">
    <property type="entry name" value="small_GTP"/>
    <property type="match status" value="1"/>
</dbReference>
<name>A0A916S2P9_9BACI</name>
<dbReference type="InterPro" id="IPR005225">
    <property type="entry name" value="Small_GTP-bd"/>
</dbReference>
<dbReference type="GO" id="GO:0006412">
    <property type="term" value="P:translation"/>
    <property type="evidence" value="ECO:0007669"/>
    <property type="project" value="UniProtKB-KW"/>
</dbReference>
<keyword evidence="4" id="KW-0342">GTP-binding</keyword>
<dbReference type="PRINTS" id="PR00315">
    <property type="entry name" value="ELONGATNFCT"/>
</dbReference>
<dbReference type="GO" id="GO:0032790">
    <property type="term" value="P:ribosome disassembly"/>
    <property type="evidence" value="ECO:0007669"/>
    <property type="project" value="TreeGrafter"/>
</dbReference>
<dbReference type="SMART" id="SM00889">
    <property type="entry name" value="EFG_IV"/>
    <property type="match status" value="1"/>
</dbReference>
<dbReference type="AlphaFoldDB" id="A0A916S2P9"/>
<dbReference type="GO" id="GO:0005525">
    <property type="term" value="F:GTP binding"/>
    <property type="evidence" value="ECO:0007669"/>
    <property type="project" value="UniProtKB-KW"/>
</dbReference>
<dbReference type="CDD" id="cd03711">
    <property type="entry name" value="Tet_C"/>
    <property type="match status" value="1"/>
</dbReference>
<reference evidence="7" key="1">
    <citation type="journal article" date="2014" name="Int. J. Syst. Evol. Microbiol.">
        <title>Complete genome sequence of Corynebacterium casei LMG S-19264T (=DSM 44701T), isolated from a smear-ripened cheese.</title>
        <authorList>
            <consortium name="US DOE Joint Genome Institute (JGI-PGF)"/>
            <person name="Walter F."/>
            <person name="Albersmeier A."/>
            <person name="Kalinowski J."/>
            <person name="Ruckert C."/>
        </authorList>
    </citation>
    <scope>NUCLEOTIDE SEQUENCE</scope>
    <source>
        <strain evidence="7">CGMCC 1.12408</strain>
    </source>
</reference>
<evidence type="ECO:0000256" key="5">
    <source>
        <dbReference type="ARBA" id="ARBA00023251"/>
    </source>
</evidence>
<organism evidence="7 8">
    <name type="scientific">Ornithinibacillus halotolerans</name>
    <dbReference type="NCBI Taxonomy" id="1274357"/>
    <lineage>
        <taxon>Bacteria</taxon>
        <taxon>Bacillati</taxon>
        <taxon>Bacillota</taxon>
        <taxon>Bacilli</taxon>
        <taxon>Bacillales</taxon>
        <taxon>Bacillaceae</taxon>
        <taxon>Ornithinibacillus</taxon>
    </lineage>
</organism>
<dbReference type="InterPro" id="IPR035650">
    <property type="entry name" value="Tet_C"/>
</dbReference>
<dbReference type="InterPro" id="IPR000795">
    <property type="entry name" value="T_Tr_GTP-bd_dom"/>
</dbReference>
<dbReference type="SMART" id="SM00838">
    <property type="entry name" value="EFG_C"/>
    <property type="match status" value="1"/>
</dbReference>
<dbReference type="SUPFAM" id="SSF54980">
    <property type="entry name" value="EF-G C-terminal domain-like"/>
    <property type="match status" value="2"/>
</dbReference>
<accession>A0A916S2P9</accession>
<proteinExistence type="predicted"/>
<dbReference type="InterPro" id="IPR020568">
    <property type="entry name" value="Ribosomal_Su5_D2-typ_SF"/>
</dbReference>
<evidence type="ECO:0000256" key="3">
    <source>
        <dbReference type="ARBA" id="ARBA00022917"/>
    </source>
</evidence>
<dbReference type="Gene3D" id="3.30.70.870">
    <property type="entry name" value="Elongation Factor G (Translational Gtpase), domain 3"/>
    <property type="match status" value="1"/>
</dbReference>
<dbReference type="GO" id="GO:0046677">
    <property type="term" value="P:response to antibiotic"/>
    <property type="evidence" value="ECO:0007669"/>
    <property type="project" value="UniProtKB-KW"/>
</dbReference>
<keyword evidence="5" id="KW-0046">Antibiotic resistance</keyword>
<dbReference type="Gene3D" id="3.40.50.300">
    <property type="entry name" value="P-loop containing nucleotide triphosphate hydrolases"/>
    <property type="match status" value="1"/>
</dbReference>
<dbReference type="PANTHER" id="PTHR43261:SF1">
    <property type="entry name" value="RIBOSOME-RELEASING FACTOR 2, MITOCHONDRIAL"/>
    <property type="match status" value="1"/>
</dbReference>
<dbReference type="InterPro" id="IPR027417">
    <property type="entry name" value="P-loop_NTPase"/>
</dbReference>
<dbReference type="InterPro" id="IPR000640">
    <property type="entry name" value="EFG_V-like"/>
</dbReference>
<dbReference type="Pfam" id="PF22042">
    <property type="entry name" value="EF-G_D2"/>
    <property type="match status" value="1"/>
</dbReference>
<sequence>MKKTIGVFAHVDAGKTTFSEQLLFHSNAIKQRGRVDHQTAFLDGHDLEKQRGITIFADQAIFHYKESTYFLLDTPGHVDFSPEMERTIQILDYAIIIVSAVEGVEGHTETVWNLLRKHQVPIFFFINKSDRVGANINKVLSEIKMNLSEDVLDVSTWTENSLQDIELIESLAERDEELLKYYLENGYSNEEWVTKTQEMIKTGKTFPCTFGSALQDIGIREFLDMFNQLTITTYNNRGDFQGRVFKIRYDISGNRLTFIKSLSGKLKVRDVLPYGDQGNQCIEKVIEIRKYNGDKYNVVQEVLPGELFAVTGLSKTEVGNGVGSLKENVSFELIPTLRSKVVFEDEKINIKEALAYFKMLDAEDPSLQVTWVEKLQQIQIHVMGIIQLEVLEQVVFERFGLRVSFMKPEIIYKETIDSSIIGCGHFEPLKHYAEVHLSLEPGPRNSGIQFSSICHVDDLSEGLQHLVEKHVHEREHHGIITGSGLTDIKVTLLTGRAHHQHTSGGDFREATFRALRQGLEKANNVLLEPYYRFIIKIPNDKIGRVITDIQTAHGTFDEPLTKEGNTIITGTVPVATFMDYSSVLASFTKGKGTISLQFAGYDICHNRQEVIELMNYDKDSDPEYTSSSVFCAKGAGFSVKWDEAESMMHCKVHELN</sequence>